<name>A0ABV9RZ74_9PSEU</name>
<dbReference type="RefSeq" id="WP_378056593.1">
    <property type="nucleotide sequence ID" value="NZ_JBHSIS010000006.1"/>
</dbReference>
<gene>
    <name evidence="7" type="ORF">ACFPCV_14240</name>
</gene>
<evidence type="ECO:0000256" key="6">
    <source>
        <dbReference type="RuleBase" id="RU004466"/>
    </source>
</evidence>
<dbReference type="SFLD" id="SFLDS00005">
    <property type="entry name" value="Isoprenoid_Synthase_Type_I"/>
    <property type="match status" value="1"/>
</dbReference>
<dbReference type="Pfam" id="PF00348">
    <property type="entry name" value="polyprenyl_synt"/>
    <property type="match status" value="1"/>
</dbReference>
<dbReference type="InterPro" id="IPR033749">
    <property type="entry name" value="Polyprenyl_synt_CS"/>
</dbReference>
<reference evidence="8" key="1">
    <citation type="journal article" date="2019" name="Int. J. Syst. Evol. Microbiol.">
        <title>The Global Catalogue of Microorganisms (GCM) 10K type strain sequencing project: providing services to taxonomists for standard genome sequencing and annotation.</title>
        <authorList>
            <consortium name="The Broad Institute Genomics Platform"/>
            <consortium name="The Broad Institute Genome Sequencing Center for Infectious Disease"/>
            <person name="Wu L."/>
            <person name="Ma J."/>
        </authorList>
    </citation>
    <scope>NUCLEOTIDE SEQUENCE [LARGE SCALE GENOMIC DNA]</scope>
    <source>
        <strain evidence="8">ZS-22-S1</strain>
    </source>
</reference>
<comment type="similarity">
    <text evidence="2 6">Belongs to the FPP/GGPP synthase family.</text>
</comment>
<dbReference type="Proteomes" id="UP001595859">
    <property type="component" value="Unassembled WGS sequence"/>
</dbReference>
<dbReference type="EC" id="2.5.1.-" evidence="7"/>
<dbReference type="CDD" id="cd00685">
    <property type="entry name" value="Trans_IPPS_HT"/>
    <property type="match status" value="1"/>
</dbReference>
<evidence type="ECO:0000256" key="1">
    <source>
        <dbReference type="ARBA" id="ARBA00001946"/>
    </source>
</evidence>
<dbReference type="InterPro" id="IPR008949">
    <property type="entry name" value="Isoprenoid_synthase_dom_sf"/>
</dbReference>
<dbReference type="PANTHER" id="PTHR12001:SF69">
    <property type="entry name" value="ALL TRANS-POLYPRENYL-DIPHOSPHATE SYNTHASE PDSS1"/>
    <property type="match status" value="1"/>
</dbReference>
<keyword evidence="8" id="KW-1185">Reference proteome</keyword>
<comment type="caution">
    <text evidence="7">The sequence shown here is derived from an EMBL/GenBank/DDBJ whole genome shotgun (WGS) entry which is preliminary data.</text>
</comment>
<dbReference type="EMBL" id="JBHSIS010000006">
    <property type="protein sequence ID" value="MFC4854663.1"/>
    <property type="molecule type" value="Genomic_DNA"/>
</dbReference>
<dbReference type="PANTHER" id="PTHR12001">
    <property type="entry name" value="GERANYLGERANYL PYROPHOSPHATE SYNTHASE"/>
    <property type="match status" value="1"/>
</dbReference>
<evidence type="ECO:0000313" key="8">
    <source>
        <dbReference type="Proteomes" id="UP001595859"/>
    </source>
</evidence>
<comment type="cofactor">
    <cofactor evidence="1">
        <name>Mg(2+)</name>
        <dbReference type="ChEBI" id="CHEBI:18420"/>
    </cofactor>
</comment>
<protein>
    <submittedName>
        <fullName evidence="7">Polyprenyl synthetase family protein</fullName>
        <ecNumber evidence="7">2.5.1.-</ecNumber>
    </submittedName>
</protein>
<accession>A0ABV9RZ74</accession>
<keyword evidence="5" id="KW-0460">Magnesium</keyword>
<keyword evidence="4" id="KW-0479">Metal-binding</keyword>
<dbReference type="SUPFAM" id="SSF48576">
    <property type="entry name" value="Terpenoid synthases"/>
    <property type="match status" value="1"/>
</dbReference>
<dbReference type="Gene3D" id="1.10.600.10">
    <property type="entry name" value="Farnesyl Diphosphate Synthase"/>
    <property type="match status" value="1"/>
</dbReference>
<proteinExistence type="inferred from homology"/>
<evidence type="ECO:0000256" key="2">
    <source>
        <dbReference type="ARBA" id="ARBA00006706"/>
    </source>
</evidence>
<evidence type="ECO:0000256" key="5">
    <source>
        <dbReference type="ARBA" id="ARBA00022842"/>
    </source>
</evidence>
<dbReference type="PROSITE" id="PS00444">
    <property type="entry name" value="POLYPRENYL_SYNTHASE_2"/>
    <property type="match status" value="1"/>
</dbReference>
<sequence length="303" mass="31931">MDLVDVESRLREVLDGIAGATHLIDAGGKRLRPLLVMLGAEFGPRQDKVVDAAVLTELVHVGTLHHDDVMDQAPVRHGVPTANVLWGNNRAILLGDLMLARAAELGAELGLPALRLQTTTLARLVRGQLMETVRPKTADPMAFCLEVMADKSASLFSMAAELGAVVAEADPAVCAALHTYGEHLGIAFQLVDDVLDIVGAQSGKTPGTDLRAGVVTVPVLHALAAEDAAADRLRVLLVAGAVTDPELHAEALTLLREGPGPPLTRADAREHAERARSALAALPPGHAKQTLETLCDRVLERAA</sequence>
<evidence type="ECO:0000256" key="4">
    <source>
        <dbReference type="ARBA" id="ARBA00022723"/>
    </source>
</evidence>
<organism evidence="7 8">
    <name type="scientific">Actinophytocola glycyrrhizae</name>
    <dbReference type="NCBI Taxonomy" id="2044873"/>
    <lineage>
        <taxon>Bacteria</taxon>
        <taxon>Bacillati</taxon>
        <taxon>Actinomycetota</taxon>
        <taxon>Actinomycetes</taxon>
        <taxon>Pseudonocardiales</taxon>
        <taxon>Pseudonocardiaceae</taxon>
    </lineage>
</organism>
<evidence type="ECO:0000313" key="7">
    <source>
        <dbReference type="EMBL" id="MFC4854663.1"/>
    </source>
</evidence>
<keyword evidence="3 6" id="KW-0808">Transferase</keyword>
<dbReference type="GO" id="GO:0016740">
    <property type="term" value="F:transferase activity"/>
    <property type="evidence" value="ECO:0007669"/>
    <property type="project" value="UniProtKB-KW"/>
</dbReference>
<dbReference type="InterPro" id="IPR000092">
    <property type="entry name" value="Polyprenyl_synt"/>
</dbReference>
<evidence type="ECO:0000256" key="3">
    <source>
        <dbReference type="ARBA" id="ARBA00022679"/>
    </source>
</evidence>